<dbReference type="PANTHER" id="PTHR10695">
    <property type="entry name" value="DEPHOSPHO-COA KINASE-RELATED"/>
    <property type="match status" value="1"/>
</dbReference>
<reference evidence="8" key="1">
    <citation type="journal article" date="2019" name="Int. J. Syst. Evol. Microbiol.">
        <title>The Global Catalogue of Microorganisms (GCM) 10K type strain sequencing project: providing services to taxonomists for standard genome sequencing and annotation.</title>
        <authorList>
            <consortium name="The Broad Institute Genomics Platform"/>
            <consortium name="The Broad Institute Genome Sequencing Center for Infectious Disease"/>
            <person name="Wu L."/>
            <person name="Ma J."/>
        </authorList>
    </citation>
    <scope>NUCLEOTIDE SEQUENCE [LARGE SCALE GENOMIC DNA]</scope>
    <source>
        <strain evidence="8">JCM 17064</strain>
    </source>
</reference>
<evidence type="ECO:0000256" key="3">
    <source>
        <dbReference type="ARBA" id="ARBA00022840"/>
    </source>
</evidence>
<dbReference type="GO" id="GO:0016301">
    <property type="term" value="F:kinase activity"/>
    <property type="evidence" value="ECO:0007669"/>
    <property type="project" value="UniProtKB-KW"/>
</dbReference>
<dbReference type="InterPro" id="IPR001977">
    <property type="entry name" value="Depp_CoAkinase"/>
</dbReference>
<dbReference type="Proteomes" id="UP001500968">
    <property type="component" value="Unassembled WGS sequence"/>
</dbReference>
<evidence type="ECO:0000256" key="1">
    <source>
        <dbReference type="ARBA" id="ARBA00009018"/>
    </source>
</evidence>
<dbReference type="HAMAP" id="MF_00376">
    <property type="entry name" value="Dephospho_CoA_kinase"/>
    <property type="match status" value="1"/>
</dbReference>
<dbReference type="EC" id="2.7.1.24" evidence="5 6"/>
<comment type="subcellular location">
    <subcellularLocation>
        <location evidence="5">Cytoplasm</location>
    </subcellularLocation>
</comment>
<feature type="binding site" evidence="5">
    <location>
        <begin position="12"/>
        <end position="17"/>
    </location>
    <ligand>
        <name>ATP</name>
        <dbReference type="ChEBI" id="CHEBI:30616"/>
    </ligand>
</feature>
<dbReference type="RefSeq" id="WP_324690581.1">
    <property type="nucleotide sequence ID" value="NZ_BAABCR010000013.1"/>
</dbReference>
<keyword evidence="5" id="KW-0963">Cytoplasm</keyword>
<keyword evidence="3 5" id="KW-0067">ATP-binding</keyword>
<dbReference type="SUPFAM" id="SSF52540">
    <property type="entry name" value="P-loop containing nucleoside triphosphate hydrolases"/>
    <property type="match status" value="1"/>
</dbReference>
<keyword evidence="4 5" id="KW-0173">Coenzyme A biosynthesis</keyword>
<evidence type="ECO:0000313" key="8">
    <source>
        <dbReference type="Proteomes" id="UP001500968"/>
    </source>
</evidence>
<organism evidence="7 8">
    <name type="scientific">Flavobacterium cheonhonense</name>
    <dbReference type="NCBI Taxonomy" id="706185"/>
    <lineage>
        <taxon>Bacteria</taxon>
        <taxon>Pseudomonadati</taxon>
        <taxon>Bacteroidota</taxon>
        <taxon>Flavobacteriia</taxon>
        <taxon>Flavobacteriales</taxon>
        <taxon>Flavobacteriaceae</taxon>
        <taxon>Flavobacterium</taxon>
    </lineage>
</organism>
<protein>
    <recommendedName>
        <fullName evidence="5 6">Dephospho-CoA kinase</fullName>
        <ecNumber evidence="5 6">2.7.1.24</ecNumber>
    </recommendedName>
    <alternativeName>
        <fullName evidence="5">Dephosphocoenzyme A kinase</fullName>
    </alternativeName>
</protein>
<evidence type="ECO:0000256" key="6">
    <source>
        <dbReference type="NCBIfam" id="TIGR00152"/>
    </source>
</evidence>
<comment type="caution">
    <text evidence="7">The sequence shown here is derived from an EMBL/GenBank/DDBJ whole genome shotgun (WGS) entry which is preliminary data.</text>
</comment>
<dbReference type="Pfam" id="PF01121">
    <property type="entry name" value="CoaE"/>
    <property type="match status" value="1"/>
</dbReference>
<proteinExistence type="inferred from homology"/>
<keyword evidence="8" id="KW-1185">Reference proteome</keyword>
<evidence type="ECO:0000256" key="4">
    <source>
        <dbReference type="ARBA" id="ARBA00022993"/>
    </source>
</evidence>
<keyword evidence="5" id="KW-0808">Transferase</keyword>
<dbReference type="Gene3D" id="3.40.50.300">
    <property type="entry name" value="P-loop containing nucleotide triphosphate hydrolases"/>
    <property type="match status" value="1"/>
</dbReference>
<dbReference type="EMBL" id="BAABCR010000013">
    <property type="protein sequence ID" value="GAA4028185.1"/>
    <property type="molecule type" value="Genomic_DNA"/>
</dbReference>
<dbReference type="PANTHER" id="PTHR10695:SF46">
    <property type="entry name" value="BIFUNCTIONAL COENZYME A SYNTHASE-RELATED"/>
    <property type="match status" value="1"/>
</dbReference>
<comment type="similarity">
    <text evidence="1 5">Belongs to the CoaE family.</text>
</comment>
<name>A0ABP7TLR3_9FLAO</name>
<gene>
    <name evidence="5 7" type="primary">coaE</name>
    <name evidence="7" type="ORF">GCM10022386_09750</name>
</gene>
<dbReference type="InterPro" id="IPR027417">
    <property type="entry name" value="P-loop_NTPase"/>
</dbReference>
<dbReference type="CDD" id="cd02022">
    <property type="entry name" value="DPCK"/>
    <property type="match status" value="1"/>
</dbReference>
<comment type="pathway">
    <text evidence="5">Cofactor biosynthesis; coenzyme A biosynthesis; CoA from (R)-pantothenate: step 5/5.</text>
</comment>
<comment type="function">
    <text evidence="5">Catalyzes the phosphorylation of the 3'-hydroxyl group of dephosphocoenzyme A to form coenzyme A.</text>
</comment>
<accession>A0ABP7TLR3</accession>
<keyword evidence="5 7" id="KW-0418">Kinase</keyword>
<evidence type="ECO:0000313" key="7">
    <source>
        <dbReference type="EMBL" id="GAA4028185.1"/>
    </source>
</evidence>
<evidence type="ECO:0000256" key="2">
    <source>
        <dbReference type="ARBA" id="ARBA00022741"/>
    </source>
</evidence>
<sequence>MTKIIGLTGGIGSGKTTVARYIAAQGIPVYIADEEAKKVMNTPEVLSLVAKTFGDSVIEKGVINRQKLAQLVFNAPEKLQELNNIIHPKVKQDFENWVKKHHNHPFVIKEAAILFESGSYQFCDKIITVTAPENVRIQRVMQRDSVTEDQVLARMQNQWKEDEKIALSDYVIQNVNIEHTKIQVDNILKTLKKNQ</sequence>
<evidence type="ECO:0000256" key="5">
    <source>
        <dbReference type="HAMAP-Rule" id="MF_00376"/>
    </source>
</evidence>
<keyword evidence="2 5" id="KW-0547">Nucleotide-binding</keyword>
<dbReference type="NCBIfam" id="TIGR00152">
    <property type="entry name" value="dephospho-CoA kinase"/>
    <property type="match status" value="1"/>
</dbReference>
<dbReference type="PROSITE" id="PS51219">
    <property type="entry name" value="DPCK"/>
    <property type="match status" value="1"/>
</dbReference>
<comment type="catalytic activity">
    <reaction evidence="5">
        <text>3'-dephospho-CoA + ATP = ADP + CoA + H(+)</text>
        <dbReference type="Rhea" id="RHEA:18245"/>
        <dbReference type="ChEBI" id="CHEBI:15378"/>
        <dbReference type="ChEBI" id="CHEBI:30616"/>
        <dbReference type="ChEBI" id="CHEBI:57287"/>
        <dbReference type="ChEBI" id="CHEBI:57328"/>
        <dbReference type="ChEBI" id="CHEBI:456216"/>
        <dbReference type="EC" id="2.7.1.24"/>
    </reaction>
</comment>